<reference evidence="1" key="1">
    <citation type="journal article" date="2019" name="Environ. Microbiol.">
        <title>Fungal ecological strategies reflected in gene transcription - a case study of two litter decomposers.</title>
        <authorList>
            <person name="Barbi F."/>
            <person name="Kohler A."/>
            <person name="Barry K."/>
            <person name="Baskaran P."/>
            <person name="Daum C."/>
            <person name="Fauchery L."/>
            <person name="Ihrmark K."/>
            <person name="Kuo A."/>
            <person name="LaButti K."/>
            <person name="Lipzen A."/>
            <person name="Morin E."/>
            <person name="Grigoriev I.V."/>
            <person name="Henrissat B."/>
            <person name="Lindahl B."/>
            <person name="Martin F."/>
        </authorList>
    </citation>
    <scope>NUCLEOTIDE SEQUENCE</scope>
    <source>
        <strain evidence="1">JB14</strain>
    </source>
</reference>
<evidence type="ECO:0000313" key="1">
    <source>
        <dbReference type="EMBL" id="KAE9406890.1"/>
    </source>
</evidence>
<dbReference type="OrthoDB" id="70250at2759"/>
<accession>A0A6A4IA49</accession>
<keyword evidence="2" id="KW-1185">Reference proteome</keyword>
<sequence>MHTKCTEAKIMPSIHSPTSIFWPLDSKESGHAFGWANDAGSVTVAGVIRDSEDLETGEVLKLLESVNVAELGKVKLLGRCDFDKGMRVPSLQLVQIGEYNESSIVFYHRHQAKTLRFYSMDAFGLDMDAANGTGELKSSHGGISRDVVNQQA</sequence>
<gene>
    <name evidence="1" type="ORF">BT96DRAFT_191750</name>
</gene>
<evidence type="ECO:0000313" key="2">
    <source>
        <dbReference type="Proteomes" id="UP000799118"/>
    </source>
</evidence>
<name>A0A6A4IA49_9AGAR</name>
<dbReference type="EMBL" id="ML769399">
    <property type="protein sequence ID" value="KAE9406890.1"/>
    <property type="molecule type" value="Genomic_DNA"/>
</dbReference>
<dbReference type="AlphaFoldDB" id="A0A6A4IA49"/>
<proteinExistence type="predicted"/>
<organism evidence="1 2">
    <name type="scientific">Gymnopus androsaceus JB14</name>
    <dbReference type="NCBI Taxonomy" id="1447944"/>
    <lineage>
        <taxon>Eukaryota</taxon>
        <taxon>Fungi</taxon>
        <taxon>Dikarya</taxon>
        <taxon>Basidiomycota</taxon>
        <taxon>Agaricomycotina</taxon>
        <taxon>Agaricomycetes</taxon>
        <taxon>Agaricomycetidae</taxon>
        <taxon>Agaricales</taxon>
        <taxon>Marasmiineae</taxon>
        <taxon>Omphalotaceae</taxon>
        <taxon>Gymnopus</taxon>
    </lineage>
</organism>
<dbReference type="Proteomes" id="UP000799118">
    <property type="component" value="Unassembled WGS sequence"/>
</dbReference>
<protein>
    <submittedName>
        <fullName evidence="1">Uncharacterized protein</fullName>
    </submittedName>
</protein>